<name>A0A239SNP9_9STRE</name>
<dbReference type="eggNOG" id="COG0613">
    <property type="taxonomic scope" value="Bacteria"/>
</dbReference>
<dbReference type="RefSeq" id="WP_018373798.1">
    <property type="nucleotide sequence ID" value="NZ_LT906439.1"/>
</dbReference>
<evidence type="ECO:0000313" key="2">
    <source>
        <dbReference type="Proteomes" id="UP000215185"/>
    </source>
</evidence>
<dbReference type="CDD" id="cd07432">
    <property type="entry name" value="PHP_HisPPase"/>
    <property type="match status" value="1"/>
</dbReference>
<dbReference type="STRING" id="1123308.GCA_000380085_01246"/>
<dbReference type="InterPro" id="IPR052018">
    <property type="entry name" value="PHP_domain"/>
</dbReference>
<keyword evidence="2" id="KW-1185">Reference proteome</keyword>
<reference evidence="1 2" key="1">
    <citation type="submission" date="2017-06" db="EMBL/GenBank/DDBJ databases">
        <authorList>
            <consortium name="Pathogen Informatics"/>
        </authorList>
    </citation>
    <scope>NUCLEOTIDE SEQUENCE [LARGE SCALE GENOMIC DNA]</scope>
    <source>
        <strain evidence="1 2">NCTC13788</strain>
    </source>
</reference>
<dbReference type="Gene3D" id="3.20.20.140">
    <property type="entry name" value="Metal-dependent hydrolases"/>
    <property type="match status" value="1"/>
</dbReference>
<dbReference type="SUPFAM" id="SSF89550">
    <property type="entry name" value="PHP domain-like"/>
    <property type="match status" value="1"/>
</dbReference>
<dbReference type="Proteomes" id="UP000215185">
    <property type="component" value="Chromosome 1"/>
</dbReference>
<dbReference type="PANTHER" id="PTHR42924:SF3">
    <property type="entry name" value="POLYMERASE_HISTIDINOL PHOSPHATASE N-TERMINAL DOMAIN-CONTAINING PROTEIN"/>
    <property type="match status" value="1"/>
</dbReference>
<dbReference type="GO" id="GO:0035312">
    <property type="term" value="F:5'-3' DNA exonuclease activity"/>
    <property type="evidence" value="ECO:0007669"/>
    <property type="project" value="TreeGrafter"/>
</dbReference>
<gene>
    <name evidence="1" type="ORF">SAMEA4412692_00416</name>
</gene>
<dbReference type="AlphaFoldDB" id="A0A239SNP9"/>
<dbReference type="InterPro" id="IPR016195">
    <property type="entry name" value="Pol/histidinol_Pase-like"/>
</dbReference>
<dbReference type="PANTHER" id="PTHR42924">
    <property type="entry name" value="EXONUCLEASE"/>
    <property type="match status" value="1"/>
</dbReference>
<dbReference type="OrthoDB" id="9804333at2"/>
<proteinExistence type="predicted"/>
<accession>A0A239SNP9</accession>
<dbReference type="NCBIfam" id="NF038032">
    <property type="entry name" value="CehA_McbA_metalo"/>
    <property type="match status" value="1"/>
</dbReference>
<protein>
    <submittedName>
        <fullName evidence="1">PHP domain</fullName>
    </submittedName>
</protein>
<sequence>MQNVYSFQLIKDKTIKETATILVPEGTSGLSLAYSLTTPLTMLVLVMLEDPEGCLRFQKQLGHSQSIISIGETSQLTTIGGIPGQINAGNWKLTVIFNHEYGKYLEDGKVIDFTIRVDFESSAVPEAIQGPVWVDQQFNYSLLDQNKVYQHGGKWYKGDLHTHTQLSDGKELPQSVSDRAIADGLEFYVATEHNLLHTGWADTSLMVLPGIEVTTGRGHANIFGLTKRPMTLNEIIMAHSQEEITRSIEALLQECHENDWLFSINHPFLYLWKWLYDDIALENLSCLEIINDPTYETDPDADGRKANEMAVALSDLLWSQGYRICAVGGSDSHMLQTESYPNSDLPSSPGDPATWLYMDSLTPANFKKALKQCRSQVTRFCQVETIFHQKDMAGKDLGPLFYGDCIDDTCTNITFELLFRMDHDPLVFYIINTEKVILATEQIHLGLYRVNGTIDLNSDEYQWIRFGATTSEGDFRFYANPITKGHRNPELRTFGEVRRTLEGEL</sequence>
<evidence type="ECO:0000313" key="1">
    <source>
        <dbReference type="EMBL" id="SNU86882.1"/>
    </source>
</evidence>
<dbReference type="GO" id="GO:0004534">
    <property type="term" value="F:5'-3' RNA exonuclease activity"/>
    <property type="evidence" value="ECO:0007669"/>
    <property type="project" value="TreeGrafter"/>
</dbReference>
<organism evidence="1 2">
    <name type="scientific">Streptococcus merionis</name>
    <dbReference type="NCBI Taxonomy" id="400065"/>
    <lineage>
        <taxon>Bacteria</taxon>
        <taxon>Bacillati</taxon>
        <taxon>Bacillota</taxon>
        <taxon>Bacilli</taxon>
        <taxon>Lactobacillales</taxon>
        <taxon>Streptococcaceae</taxon>
        <taxon>Streptococcus</taxon>
    </lineage>
</organism>
<dbReference type="KEGG" id="smen:SAMEA4412692_0416"/>
<dbReference type="EMBL" id="LT906439">
    <property type="protein sequence ID" value="SNU86882.1"/>
    <property type="molecule type" value="Genomic_DNA"/>
</dbReference>